<sequence length="60" mass="6857">MCYDAVPCRVFSCGHEKPQGQRSQVDCGSNRCRYSKNHPTGQCNNCVNTCTQWYVARVRL</sequence>
<protein>
    <submittedName>
        <fullName evidence="1">Uncharacterized protein</fullName>
    </submittedName>
</protein>
<comment type="caution">
    <text evidence="1">The sequence shown here is derived from an EMBL/GenBank/DDBJ whole genome shotgun (WGS) entry which is preliminary data.</text>
</comment>
<reference evidence="1" key="1">
    <citation type="submission" date="2023-03" db="EMBL/GenBank/DDBJ databases">
        <title>Massive genome expansion in bonnet fungi (Mycena s.s.) driven by repeated elements and novel gene families across ecological guilds.</title>
        <authorList>
            <consortium name="Lawrence Berkeley National Laboratory"/>
            <person name="Harder C.B."/>
            <person name="Miyauchi S."/>
            <person name="Viragh M."/>
            <person name="Kuo A."/>
            <person name="Thoen E."/>
            <person name="Andreopoulos B."/>
            <person name="Lu D."/>
            <person name="Skrede I."/>
            <person name="Drula E."/>
            <person name="Henrissat B."/>
            <person name="Morin E."/>
            <person name="Kohler A."/>
            <person name="Barry K."/>
            <person name="LaButti K."/>
            <person name="Morin E."/>
            <person name="Salamov A."/>
            <person name="Lipzen A."/>
            <person name="Mereny Z."/>
            <person name="Hegedus B."/>
            <person name="Baldrian P."/>
            <person name="Stursova M."/>
            <person name="Weitz H."/>
            <person name="Taylor A."/>
            <person name="Grigoriev I.V."/>
            <person name="Nagy L.G."/>
            <person name="Martin F."/>
            <person name="Kauserud H."/>
        </authorList>
    </citation>
    <scope>NUCLEOTIDE SEQUENCE</scope>
    <source>
        <strain evidence="1">CBHHK067</strain>
    </source>
</reference>
<dbReference type="AlphaFoldDB" id="A0AAD7DJ51"/>
<dbReference type="EMBL" id="JARKIE010000049">
    <property type="protein sequence ID" value="KAJ7692885.1"/>
    <property type="molecule type" value="Genomic_DNA"/>
</dbReference>
<name>A0AAD7DJ51_MYCRO</name>
<gene>
    <name evidence="1" type="ORF">B0H17DRAFT_933545</name>
</gene>
<evidence type="ECO:0000313" key="2">
    <source>
        <dbReference type="Proteomes" id="UP001221757"/>
    </source>
</evidence>
<accession>A0AAD7DJ51</accession>
<evidence type="ECO:0000313" key="1">
    <source>
        <dbReference type="EMBL" id="KAJ7692885.1"/>
    </source>
</evidence>
<organism evidence="1 2">
    <name type="scientific">Mycena rosella</name>
    <name type="common">Pink bonnet</name>
    <name type="synonym">Agaricus rosellus</name>
    <dbReference type="NCBI Taxonomy" id="1033263"/>
    <lineage>
        <taxon>Eukaryota</taxon>
        <taxon>Fungi</taxon>
        <taxon>Dikarya</taxon>
        <taxon>Basidiomycota</taxon>
        <taxon>Agaricomycotina</taxon>
        <taxon>Agaricomycetes</taxon>
        <taxon>Agaricomycetidae</taxon>
        <taxon>Agaricales</taxon>
        <taxon>Marasmiineae</taxon>
        <taxon>Mycenaceae</taxon>
        <taxon>Mycena</taxon>
    </lineage>
</organism>
<proteinExistence type="predicted"/>
<dbReference type="Proteomes" id="UP001221757">
    <property type="component" value="Unassembled WGS sequence"/>
</dbReference>
<keyword evidence="2" id="KW-1185">Reference proteome</keyword>